<dbReference type="InterPro" id="IPR000150">
    <property type="entry name" value="Cof"/>
</dbReference>
<keyword evidence="1" id="KW-0378">Hydrolase</keyword>
<protein>
    <submittedName>
        <fullName evidence="1">Hydrolase</fullName>
    </submittedName>
</protein>
<dbReference type="PANTHER" id="PTHR10000:SF25">
    <property type="entry name" value="PHOSPHATASE YKRA-RELATED"/>
    <property type="match status" value="1"/>
</dbReference>
<proteinExistence type="predicted"/>
<gene>
    <name evidence="1" type="ORF">bsdcttw_42280</name>
</gene>
<sequence length="261" mass="29221">MNQKIIFFDIDGTLHDSELGVTELTKQAIKELLKNGHIPVICTGRARIMVPDYLMEMGFSGIVAGAGTFVEYQGNVIHNKVMGPKEGDEIIATLKECGIRYILEGPENIYIEAEDTSEEYQHIIEFSKRYTKGGLKAISNGNYIINKLTCFPNADSRLDLVAGRLGDKFHMIHHIDGNFEMTPKGYDKSTGIQILLENLKLKKEDTYAFGDSTNDMEMLSYVQYGIAMGNSYPQVLEAAKYKTLSIREDGIYHGLKSFGLI</sequence>
<name>A0A7M3S9C0_9FIRM</name>
<evidence type="ECO:0000313" key="2">
    <source>
        <dbReference type="Proteomes" id="UP000515703"/>
    </source>
</evidence>
<dbReference type="EMBL" id="AP023368">
    <property type="protein sequence ID" value="BCK01188.1"/>
    <property type="molecule type" value="Genomic_DNA"/>
</dbReference>
<dbReference type="SUPFAM" id="SSF56784">
    <property type="entry name" value="HAD-like"/>
    <property type="match status" value="1"/>
</dbReference>
<dbReference type="PROSITE" id="PS01229">
    <property type="entry name" value="COF_2"/>
    <property type="match status" value="1"/>
</dbReference>
<keyword evidence="2" id="KW-1185">Reference proteome</keyword>
<dbReference type="GO" id="GO:0000287">
    <property type="term" value="F:magnesium ion binding"/>
    <property type="evidence" value="ECO:0007669"/>
    <property type="project" value="TreeGrafter"/>
</dbReference>
<reference evidence="1 2" key="1">
    <citation type="submission" date="2020-08" db="EMBL/GenBank/DDBJ databases">
        <title>Draft genome sequencing of an Anaerocolumna strain isolated from anoxic soil subjected to BSD treatment.</title>
        <authorList>
            <person name="Uek A."/>
            <person name="Tonouchi A."/>
        </authorList>
    </citation>
    <scope>NUCLEOTIDE SEQUENCE [LARGE SCALE GENOMIC DNA]</scope>
    <source>
        <strain evidence="1 2">CTTW</strain>
    </source>
</reference>
<accession>A0A7M3S9C0</accession>
<dbReference type="GO" id="GO:0016791">
    <property type="term" value="F:phosphatase activity"/>
    <property type="evidence" value="ECO:0007669"/>
    <property type="project" value="TreeGrafter"/>
</dbReference>
<dbReference type="RefSeq" id="WP_185256783.1">
    <property type="nucleotide sequence ID" value="NZ_AP023368.1"/>
</dbReference>
<organism evidence="1 2">
    <name type="scientific">Anaerocolumna chitinilytica</name>
    <dbReference type="NCBI Taxonomy" id="1727145"/>
    <lineage>
        <taxon>Bacteria</taxon>
        <taxon>Bacillati</taxon>
        <taxon>Bacillota</taxon>
        <taxon>Clostridia</taxon>
        <taxon>Lachnospirales</taxon>
        <taxon>Lachnospiraceae</taxon>
        <taxon>Anaerocolumna</taxon>
    </lineage>
</organism>
<reference evidence="1 2" key="2">
    <citation type="submission" date="2020-08" db="EMBL/GenBank/DDBJ databases">
        <authorList>
            <person name="Ueki A."/>
            <person name="Tonouchi A."/>
        </authorList>
    </citation>
    <scope>NUCLEOTIDE SEQUENCE [LARGE SCALE GENOMIC DNA]</scope>
    <source>
        <strain evidence="1 2">CTTW</strain>
    </source>
</reference>
<dbReference type="SFLD" id="SFLDS00003">
    <property type="entry name" value="Haloacid_Dehalogenase"/>
    <property type="match status" value="1"/>
</dbReference>
<dbReference type="PANTHER" id="PTHR10000">
    <property type="entry name" value="PHOSPHOSERINE PHOSPHATASE"/>
    <property type="match status" value="1"/>
</dbReference>
<dbReference type="Proteomes" id="UP000515703">
    <property type="component" value="Chromosome"/>
</dbReference>
<dbReference type="AlphaFoldDB" id="A0A7M3S9C0"/>
<dbReference type="Gene3D" id="3.30.1240.10">
    <property type="match status" value="1"/>
</dbReference>
<dbReference type="GO" id="GO:0005829">
    <property type="term" value="C:cytosol"/>
    <property type="evidence" value="ECO:0007669"/>
    <property type="project" value="TreeGrafter"/>
</dbReference>
<dbReference type="InterPro" id="IPR006379">
    <property type="entry name" value="HAD-SF_hydro_IIB"/>
</dbReference>
<dbReference type="NCBIfam" id="TIGR01484">
    <property type="entry name" value="HAD-SF-IIB"/>
    <property type="match status" value="1"/>
</dbReference>
<dbReference type="SFLD" id="SFLDG01140">
    <property type="entry name" value="C2.B:_Phosphomannomutase_and_P"/>
    <property type="match status" value="1"/>
</dbReference>
<dbReference type="InterPro" id="IPR036412">
    <property type="entry name" value="HAD-like_sf"/>
</dbReference>
<dbReference type="Gene3D" id="3.40.50.1000">
    <property type="entry name" value="HAD superfamily/HAD-like"/>
    <property type="match status" value="1"/>
</dbReference>
<evidence type="ECO:0000313" key="1">
    <source>
        <dbReference type="EMBL" id="BCK01188.1"/>
    </source>
</evidence>
<dbReference type="InterPro" id="IPR023214">
    <property type="entry name" value="HAD_sf"/>
</dbReference>
<dbReference type="Pfam" id="PF08282">
    <property type="entry name" value="Hydrolase_3"/>
    <property type="match status" value="1"/>
</dbReference>
<dbReference type="KEGG" id="acht:bsdcttw_42280"/>
<dbReference type="NCBIfam" id="TIGR00099">
    <property type="entry name" value="Cof-subfamily"/>
    <property type="match status" value="1"/>
</dbReference>